<reference evidence="4" key="1">
    <citation type="submission" date="2019-10" db="EMBL/GenBank/DDBJ databases">
        <title>Lacipirellula parvula gen. nov., sp. nov., representing a lineage of planctomycetes widespread in freshwater anoxic habitats, and description of the family Lacipirellulaceae.</title>
        <authorList>
            <person name="Dedysh S.N."/>
            <person name="Kulichevskaya I.S."/>
            <person name="Beletsky A.V."/>
            <person name="Rakitin A.L."/>
            <person name="Mardanov A.V."/>
            <person name="Ivanova A.A."/>
            <person name="Saltykova V.X."/>
            <person name="Rijpstra W.I.C."/>
            <person name="Sinninghe Damste J.S."/>
            <person name="Ravin N.V."/>
        </authorList>
    </citation>
    <scope>NUCLEOTIDE SEQUENCE [LARGE SCALE GENOMIC DNA]</scope>
    <source>
        <strain evidence="4">PX69</strain>
    </source>
</reference>
<proteinExistence type="predicted"/>
<evidence type="ECO:0000259" key="1">
    <source>
        <dbReference type="Pfam" id="PF02607"/>
    </source>
</evidence>
<dbReference type="InterPro" id="IPR036594">
    <property type="entry name" value="Meth_synthase_dom"/>
</dbReference>
<sequence>MPESSVSPKVASRALGVSESTLKRWCDREIVKVTRTAGGHRKLAVNEVLRLARLQGRPLAAPELVGLPPRGKFAGGDASEQAHAMATALLSGGYESVRQIIFELLASKYSLSELCDQVIAGAFAIIGERWACQEADVYQERRACVILHRILAEIRTLQTPSASASALGATLDGDHYSLASTMAELVLRDCGLDATALGTSIPADSCIHAVRSHRPAMFWLSVSHVPDAAQFLTGFARLSAACNEESVALVVGGRALTPELRTAMVYSAACDTMQQLERFANTLQRGLI</sequence>
<gene>
    <name evidence="3" type="ORF">PLANPX_4228</name>
</gene>
<name>A0A5K7XJN2_9BACT</name>
<keyword evidence="4" id="KW-1185">Reference proteome</keyword>
<dbReference type="InterPro" id="IPR000551">
    <property type="entry name" value="MerR-type_HTH_dom"/>
</dbReference>
<evidence type="ECO:0000259" key="2">
    <source>
        <dbReference type="Pfam" id="PF13411"/>
    </source>
</evidence>
<dbReference type="KEGG" id="lpav:PLANPX_4228"/>
<dbReference type="Pfam" id="PF02607">
    <property type="entry name" value="B12-binding_2"/>
    <property type="match status" value="1"/>
</dbReference>
<dbReference type="Gene3D" id="1.10.1240.10">
    <property type="entry name" value="Methionine synthase domain"/>
    <property type="match status" value="1"/>
</dbReference>
<dbReference type="Proteomes" id="UP000326837">
    <property type="component" value="Chromosome"/>
</dbReference>
<dbReference type="Pfam" id="PF13411">
    <property type="entry name" value="MerR_1"/>
    <property type="match status" value="1"/>
</dbReference>
<dbReference type="Gene3D" id="1.10.1660.10">
    <property type="match status" value="1"/>
</dbReference>
<dbReference type="InterPro" id="IPR009061">
    <property type="entry name" value="DNA-bd_dom_put_sf"/>
</dbReference>
<feature type="domain" description="HTH merR-type" evidence="2">
    <location>
        <begin position="9"/>
        <end position="54"/>
    </location>
</feature>
<dbReference type="Gene3D" id="3.40.50.280">
    <property type="entry name" value="Cobalamin-binding domain"/>
    <property type="match status" value="1"/>
</dbReference>
<dbReference type="SUPFAM" id="SSF52242">
    <property type="entry name" value="Cobalamin (vitamin B12)-binding domain"/>
    <property type="match status" value="1"/>
</dbReference>
<dbReference type="SUPFAM" id="SSF46955">
    <property type="entry name" value="Putative DNA-binding domain"/>
    <property type="match status" value="1"/>
</dbReference>
<dbReference type="GO" id="GO:0046872">
    <property type="term" value="F:metal ion binding"/>
    <property type="evidence" value="ECO:0007669"/>
    <property type="project" value="InterPro"/>
</dbReference>
<dbReference type="InterPro" id="IPR036724">
    <property type="entry name" value="Cobalamin-bd_sf"/>
</dbReference>
<dbReference type="InterPro" id="IPR003759">
    <property type="entry name" value="Cbl-bd_cap"/>
</dbReference>
<protein>
    <submittedName>
        <fullName evidence="3">Uncharacterized protein</fullName>
    </submittedName>
</protein>
<dbReference type="RefSeq" id="WP_152100157.1">
    <property type="nucleotide sequence ID" value="NZ_AP021861.1"/>
</dbReference>
<dbReference type="GO" id="GO:0031419">
    <property type="term" value="F:cobalamin binding"/>
    <property type="evidence" value="ECO:0007669"/>
    <property type="project" value="InterPro"/>
</dbReference>
<dbReference type="GO" id="GO:0006355">
    <property type="term" value="P:regulation of DNA-templated transcription"/>
    <property type="evidence" value="ECO:0007669"/>
    <property type="project" value="InterPro"/>
</dbReference>
<accession>A0A5K7XJN2</accession>
<dbReference type="AlphaFoldDB" id="A0A5K7XJN2"/>
<dbReference type="EMBL" id="AP021861">
    <property type="protein sequence ID" value="BBO34616.1"/>
    <property type="molecule type" value="Genomic_DNA"/>
</dbReference>
<organism evidence="3 4">
    <name type="scientific">Lacipirellula parvula</name>
    <dbReference type="NCBI Taxonomy" id="2650471"/>
    <lineage>
        <taxon>Bacteria</taxon>
        <taxon>Pseudomonadati</taxon>
        <taxon>Planctomycetota</taxon>
        <taxon>Planctomycetia</taxon>
        <taxon>Pirellulales</taxon>
        <taxon>Lacipirellulaceae</taxon>
        <taxon>Lacipirellula</taxon>
    </lineage>
</organism>
<evidence type="ECO:0000313" key="3">
    <source>
        <dbReference type="EMBL" id="BBO34616.1"/>
    </source>
</evidence>
<feature type="domain" description="B12-binding N-terminal" evidence="1">
    <location>
        <begin position="83"/>
        <end position="152"/>
    </location>
</feature>
<evidence type="ECO:0000313" key="4">
    <source>
        <dbReference type="Proteomes" id="UP000326837"/>
    </source>
</evidence>
<dbReference type="GO" id="GO:0003677">
    <property type="term" value="F:DNA binding"/>
    <property type="evidence" value="ECO:0007669"/>
    <property type="project" value="InterPro"/>
</dbReference>